<comment type="subcellular location">
    <subcellularLocation>
        <location evidence="1">Cell membrane</location>
        <topology evidence="1">Peripheral membrane protein</topology>
    </subcellularLocation>
</comment>
<evidence type="ECO:0000313" key="8">
    <source>
        <dbReference type="EMBL" id="KDR94611.1"/>
    </source>
</evidence>
<gene>
    <name evidence="8" type="primary">phnC2</name>
    <name evidence="8" type="ORF">CLIT_14c00720</name>
</gene>
<reference evidence="8 9" key="1">
    <citation type="submission" date="2014-03" db="EMBL/GenBank/DDBJ databases">
        <title>Genome sequence of Clostridium litorale W6, DSM 5388.</title>
        <authorList>
            <person name="Poehlein A."/>
            <person name="Jagirdar A."/>
            <person name="Khonsari B."/>
            <person name="Chibani C.M."/>
            <person name="Gutierrez Gutierrez D.A."/>
            <person name="Davydova E."/>
            <person name="Alghaithi H.S."/>
            <person name="Nair K.P."/>
            <person name="Dhamotharan K."/>
            <person name="Chandran L."/>
            <person name="G W."/>
            <person name="Daniel R."/>
        </authorList>
    </citation>
    <scope>NUCLEOTIDE SEQUENCE [LARGE SCALE GENOMIC DNA]</scope>
    <source>
        <strain evidence="8 9">W6</strain>
    </source>
</reference>
<accession>A0A069RC84</accession>
<dbReference type="PROSITE" id="PS50893">
    <property type="entry name" value="ABC_TRANSPORTER_2"/>
    <property type="match status" value="1"/>
</dbReference>
<dbReference type="PANTHER" id="PTHR42788:SF7">
    <property type="entry name" value="NITRATE ABC TRANSPORTER ATP-BINDING PROTEIN"/>
    <property type="match status" value="1"/>
</dbReference>
<evidence type="ECO:0000313" key="9">
    <source>
        <dbReference type="Proteomes" id="UP000027946"/>
    </source>
</evidence>
<evidence type="ECO:0000256" key="6">
    <source>
        <dbReference type="ARBA" id="ARBA00023136"/>
    </source>
</evidence>
<dbReference type="EC" id="3.6.3.28" evidence="8"/>
<evidence type="ECO:0000256" key="1">
    <source>
        <dbReference type="ARBA" id="ARBA00004202"/>
    </source>
</evidence>
<keyword evidence="2" id="KW-0813">Transport</keyword>
<organism evidence="8 9">
    <name type="scientific">Peptoclostridium litorale DSM 5388</name>
    <dbReference type="NCBI Taxonomy" id="1121324"/>
    <lineage>
        <taxon>Bacteria</taxon>
        <taxon>Bacillati</taxon>
        <taxon>Bacillota</taxon>
        <taxon>Clostridia</taxon>
        <taxon>Peptostreptococcales</taxon>
        <taxon>Peptoclostridiaceae</taxon>
        <taxon>Peptoclostridium</taxon>
    </lineage>
</organism>
<evidence type="ECO:0000256" key="3">
    <source>
        <dbReference type="ARBA" id="ARBA00022475"/>
    </source>
</evidence>
<protein>
    <submittedName>
        <fullName evidence="8">Phosphonates import ATP-binding protein PhnC 2</fullName>
        <ecNumber evidence="8">3.6.3.28</ecNumber>
    </submittedName>
</protein>
<keyword evidence="3" id="KW-1003">Cell membrane</keyword>
<dbReference type="PROSITE" id="PS00211">
    <property type="entry name" value="ABC_TRANSPORTER_1"/>
    <property type="match status" value="1"/>
</dbReference>
<dbReference type="SUPFAM" id="SSF52540">
    <property type="entry name" value="P-loop containing nucleoside triphosphate hydrolases"/>
    <property type="match status" value="1"/>
</dbReference>
<sequence length="264" mass="28948">MLRLKDLSKTFNKGTVNENRLFDGLSLDVSKGDFITVIGGNGAGKSTLLNMISGKLHPDAGAIYMNGNDITDSLEFQRSNTMARVFQDPSKGTCPSMSILENMSLAYNKGKAYGLTKGVCKDKTELFKELLSRIGIGLEDKLHTKVSLLSGGQRQALSLIMSTMNEPELLLLDEHTAALDPKTSEVIINLTRDIVCEKEITTIMVTHNMKHAISMGSRLLMMQRGQVVVDVGGEDKQSLTQEKLLQMFEEATGCGEVNDRMLLS</sequence>
<dbReference type="EMBL" id="JJMM01000014">
    <property type="protein sequence ID" value="KDR94611.1"/>
    <property type="molecule type" value="Genomic_DNA"/>
</dbReference>
<dbReference type="InterPro" id="IPR027417">
    <property type="entry name" value="P-loop_NTPase"/>
</dbReference>
<evidence type="ECO:0000256" key="4">
    <source>
        <dbReference type="ARBA" id="ARBA00022741"/>
    </source>
</evidence>
<keyword evidence="9" id="KW-1185">Reference proteome</keyword>
<keyword evidence="8" id="KW-0378">Hydrolase</keyword>
<dbReference type="RefSeq" id="WP_038266612.1">
    <property type="nucleotide sequence ID" value="NZ_FSRH01000016.1"/>
</dbReference>
<dbReference type="InterPro" id="IPR003593">
    <property type="entry name" value="AAA+_ATPase"/>
</dbReference>
<dbReference type="OrthoDB" id="9776369at2"/>
<dbReference type="Pfam" id="PF00005">
    <property type="entry name" value="ABC_tran"/>
    <property type="match status" value="1"/>
</dbReference>
<dbReference type="InterPro" id="IPR017871">
    <property type="entry name" value="ABC_transporter-like_CS"/>
</dbReference>
<dbReference type="InterPro" id="IPR050166">
    <property type="entry name" value="ABC_transporter_ATP-bind"/>
</dbReference>
<comment type="caution">
    <text evidence="8">The sequence shown here is derived from an EMBL/GenBank/DDBJ whole genome shotgun (WGS) entry which is preliminary data.</text>
</comment>
<dbReference type="GO" id="GO:0005886">
    <property type="term" value="C:plasma membrane"/>
    <property type="evidence" value="ECO:0007669"/>
    <property type="project" value="UniProtKB-SubCell"/>
</dbReference>
<name>A0A069RC84_PEPLI</name>
<keyword evidence="6" id="KW-0472">Membrane</keyword>
<dbReference type="GO" id="GO:0016887">
    <property type="term" value="F:ATP hydrolysis activity"/>
    <property type="evidence" value="ECO:0007669"/>
    <property type="project" value="InterPro"/>
</dbReference>
<keyword evidence="5 8" id="KW-0067">ATP-binding</keyword>
<feature type="domain" description="ABC transporter" evidence="7">
    <location>
        <begin position="2"/>
        <end position="249"/>
    </location>
</feature>
<dbReference type="Gene3D" id="3.40.50.300">
    <property type="entry name" value="P-loop containing nucleotide triphosphate hydrolases"/>
    <property type="match status" value="1"/>
</dbReference>
<dbReference type="PANTHER" id="PTHR42788">
    <property type="entry name" value="TAURINE IMPORT ATP-BINDING PROTEIN-RELATED"/>
    <property type="match status" value="1"/>
</dbReference>
<dbReference type="AlphaFoldDB" id="A0A069RC84"/>
<proteinExistence type="predicted"/>
<dbReference type="Proteomes" id="UP000027946">
    <property type="component" value="Unassembled WGS sequence"/>
</dbReference>
<keyword evidence="4" id="KW-0547">Nucleotide-binding</keyword>
<dbReference type="eggNOG" id="COG1101">
    <property type="taxonomic scope" value="Bacteria"/>
</dbReference>
<dbReference type="STRING" id="1121324.CLIT_14c00720"/>
<dbReference type="SMART" id="SM00382">
    <property type="entry name" value="AAA"/>
    <property type="match status" value="1"/>
</dbReference>
<dbReference type="GO" id="GO:0005524">
    <property type="term" value="F:ATP binding"/>
    <property type="evidence" value="ECO:0007669"/>
    <property type="project" value="UniProtKB-KW"/>
</dbReference>
<evidence type="ECO:0000256" key="2">
    <source>
        <dbReference type="ARBA" id="ARBA00022448"/>
    </source>
</evidence>
<evidence type="ECO:0000256" key="5">
    <source>
        <dbReference type="ARBA" id="ARBA00022840"/>
    </source>
</evidence>
<evidence type="ECO:0000259" key="7">
    <source>
        <dbReference type="PROSITE" id="PS50893"/>
    </source>
</evidence>
<dbReference type="InterPro" id="IPR003439">
    <property type="entry name" value="ABC_transporter-like_ATP-bd"/>
</dbReference>